<evidence type="ECO:0000259" key="2">
    <source>
        <dbReference type="Pfam" id="PF04909"/>
    </source>
</evidence>
<dbReference type="Gene3D" id="3.20.20.140">
    <property type="entry name" value="Metal-dependent hydrolases"/>
    <property type="match status" value="1"/>
</dbReference>
<dbReference type="InterPro" id="IPR006680">
    <property type="entry name" value="Amidohydro-rel"/>
</dbReference>
<name>A0ABT9NC88_9ACTO</name>
<keyword evidence="3" id="KW-0378">Hydrolase</keyword>
<dbReference type="PANTHER" id="PTHR43569">
    <property type="entry name" value="AMIDOHYDROLASE"/>
    <property type="match status" value="1"/>
</dbReference>
<sequence>MLKLIDAHFHLWDPARQELPWLAGVPSLNRAYVIEQLESEYDALGVEFLGGVYVEVDAPDELLEDRLVGANPSPKILGKVLHSMPGPYMRVPLQAVGIRYPLHTPSAASGTVLMPDFQAGLALLEKAGLTFDLVNRGDDIEEMSEAFSRYPKLRLIIDHLGNIRTLDRKTRAAIEKLAQLPHVYVKVSGDDPVSSEVVKFVLDTFGRERMLWASNWPVVTLNSSLREHFELAYSIFGDDPDFFENNARAAYGLDQQKGRE</sequence>
<evidence type="ECO:0000256" key="1">
    <source>
        <dbReference type="ARBA" id="ARBA00038310"/>
    </source>
</evidence>
<dbReference type="InterPro" id="IPR032466">
    <property type="entry name" value="Metal_Hydrolase"/>
</dbReference>
<dbReference type="EMBL" id="JAUSQW010000001">
    <property type="protein sequence ID" value="MDP9801001.1"/>
    <property type="molecule type" value="Genomic_DNA"/>
</dbReference>
<dbReference type="EC" id="3.1.1.-" evidence="3"/>
<protein>
    <submittedName>
        <fullName evidence="3">L-fuconolactonase</fullName>
        <ecNumber evidence="3">3.1.1.-</ecNumber>
    </submittedName>
</protein>
<reference evidence="3 4" key="1">
    <citation type="submission" date="2023-07" db="EMBL/GenBank/DDBJ databases">
        <title>Sequencing the genomes of 1000 actinobacteria strains.</title>
        <authorList>
            <person name="Klenk H.-P."/>
        </authorList>
    </citation>
    <scope>NUCLEOTIDE SEQUENCE [LARGE SCALE GENOMIC DNA]</scope>
    <source>
        <strain evidence="3 4">DSM 102162</strain>
    </source>
</reference>
<organism evidence="3 4">
    <name type="scientific">Arcanobacterium wilhelmae</name>
    <dbReference type="NCBI Taxonomy" id="1803177"/>
    <lineage>
        <taxon>Bacteria</taxon>
        <taxon>Bacillati</taxon>
        <taxon>Actinomycetota</taxon>
        <taxon>Actinomycetes</taxon>
        <taxon>Actinomycetales</taxon>
        <taxon>Actinomycetaceae</taxon>
        <taxon>Arcanobacterium</taxon>
    </lineage>
</organism>
<dbReference type="PANTHER" id="PTHR43569:SF2">
    <property type="entry name" value="AMIDOHYDROLASE-RELATED DOMAIN-CONTAINING PROTEIN"/>
    <property type="match status" value="1"/>
</dbReference>
<keyword evidence="4" id="KW-1185">Reference proteome</keyword>
<dbReference type="Pfam" id="PF04909">
    <property type="entry name" value="Amidohydro_2"/>
    <property type="match status" value="1"/>
</dbReference>
<feature type="domain" description="Amidohydrolase-related" evidence="2">
    <location>
        <begin position="95"/>
        <end position="253"/>
    </location>
</feature>
<dbReference type="GO" id="GO:0016787">
    <property type="term" value="F:hydrolase activity"/>
    <property type="evidence" value="ECO:0007669"/>
    <property type="project" value="UniProtKB-KW"/>
</dbReference>
<dbReference type="SUPFAM" id="SSF51556">
    <property type="entry name" value="Metallo-dependent hydrolases"/>
    <property type="match status" value="1"/>
</dbReference>
<evidence type="ECO:0000313" key="4">
    <source>
        <dbReference type="Proteomes" id="UP001235966"/>
    </source>
</evidence>
<dbReference type="Proteomes" id="UP001235966">
    <property type="component" value="Unassembled WGS sequence"/>
</dbReference>
<comment type="caution">
    <text evidence="3">The sequence shown here is derived from an EMBL/GenBank/DDBJ whole genome shotgun (WGS) entry which is preliminary data.</text>
</comment>
<comment type="similarity">
    <text evidence="1">Belongs to the metallo-dependent hydrolases superfamily.</text>
</comment>
<dbReference type="InterPro" id="IPR052350">
    <property type="entry name" value="Metallo-dep_Lactonases"/>
</dbReference>
<dbReference type="RefSeq" id="WP_278058606.1">
    <property type="nucleotide sequence ID" value="NZ_CP121247.1"/>
</dbReference>
<evidence type="ECO:0000313" key="3">
    <source>
        <dbReference type="EMBL" id="MDP9801001.1"/>
    </source>
</evidence>
<proteinExistence type="inferred from homology"/>
<accession>A0ABT9NC88</accession>
<gene>
    <name evidence="3" type="ORF">J2S49_001077</name>
</gene>